<reference evidence="1 2" key="1">
    <citation type="journal article" date="2017" name="Genome Biol. Evol.">
        <title>Phytophthora megakarya and P. palmivora, closely related causal agents of cacao black pod rot, underwent increases in genome sizes and gene numbers by different mechanisms.</title>
        <authorList>
            <person name="Ali S.S."/>
            <person name="Shao J."/>
            <person name="Lary D.J."/>
            <person name="Kronmiller B."/>
            <person name="Shen D."/>
            <person name="Strem M.D."/>
            <person name="Amoako-Attah I."/>
            <person name="Akrofi A.Y."/>
            <person name="Begoude B.A."/>
            <person name="Ten Hoopen G.M."/>
            <person name="Coulibaly K."/>
            <person name="Kebe B.I."/>
            <person name="Melnick R.L."/>
            <person name="Guiltinan M.J."/>
            <person name="Tyler B.M."/>
            <person name="Meinhardt L.W."/>
            <person name="Bailey B.A."/>
        </authorList>
    </citation>
    <scope>NUCLEOTIDE SEQUENCE [LARGE SCALE GENOMIC DNA]</scope>
    <source>
        <strain evidence="2">sbr112.9</strain>
    </source>
</reference>
<dbReference type="AlphaFoldDB" id="A0A2P4XW88"/>
<evidence type="ECO:0000313" key="1">
    <source>
        <dbReference type="EMBL" id="POM69825.1"/>
    </source>
</evidence>
<protein>
    <submittedName>
        <fullName evidence="1">Uncharacterized protein</fullName>
    </submittedName>
</protein>
<sequence>MVKSVMKEAGFPTSFWVEALHYAVPDIHHMRKFVALVYLRTKKALCKLLAKLQRMNKSFIRIGTKMDLMIKCAIGPLRNIQI</sequence>
<evidence type="ECO:0000313" key="2">
    <source>
        <dbReference type="Proteomes" id="UP000237271"/>
    </source>
</evidence>
<dbReference type="EMBL" id="NCKW01007818">
    <property type="protein sequence ID" value="POM69825.1"/>
    <property type="molecule type" value="Genomic_DNA"/>
</dbReference>
<accession>A0A2P4XW88</accession>
<gene>
    <name evidence="1" type="ORF">PHPALM_13862</name>
</gene>
<dbReference type="Proteomes" id="UP000237271">
    <property type="component" value="Unassembled WGS sequence"/>
</dbReference>
<organism evidence="1 2">
    <name type="scientific">Phytophthora palmivora</name>
    <dbReference type="NCBI Taxonomy" id="4796"/>
    <lineage>
        <taxon>Eukaryota</taxon>
        <taxon>Sar</taxon>
        <taxon>Stramenopiles</taxon>
        <taxon>Oomycota</taxon>
        <taxon>Peronosporomycetes</taxon>
        <taxon>Peronosporales</taxon>
        <taxon>Peronosporaceae</taxon>
        <taxon>Phytophthora</taxon>
    </lineage>
</organism>
<keyword evidence="2" id="KW-1185">Reference proteome</keyword>
<proteinExistence type="predicted"/>
<name>A0A2P4XW88_9STRA</name>
<comment type="caution">
    <text evidence="1">The sequence shown here is derived from an EMBL/GenBank/DDBJ whole genome shotgun (WGS) entry which is preliminary data.</text>
</comment>